<keyword evidence="1" id="KW-0812">Transmembrane</keyword>
<proteinExistence type="predicted"/>
<protein>
    <submittedName>
        <fullName evidence="3">MFS transporter</fullName>
    </submittedName>
</protein>
<feature type="transmembrane region" description="Helical" evidence="1">
    <location>
        <begin position="250"/>
        <end position="273"/>
    </location>
</feature>
<accession>A0ABD5PSN2</accession>
<dbReference type="Pfam" id="PF07690">
    <property type="entry name" value="MFS_1"/>
    <property type="match status" value="2"/>
</dbReference>
<keyword evidence="4" id="KW-1185">Reference proteome</keyword>
<dbReference type="InterPro" id="IPR020846">
    <property type="entry name" value="MFS_dom"/>
</dbReference>
<dbReference type="PROSITE" id="PS50850">
    <property type="entry name" value="MFS"/>
    <property type="match status" value="1"/>
</dbReference>
<feature type="transmembrane region" description="Helical" evidence="1">
    <location>
        <begin position="157"/>
        <end position="177"/>
    </location>
</feature>
<comment type="caution">
    <text evidence="3">The sequence shown here is derived from an EMBL/GenBank/DDBJ whole genome shotgun (WGS) entry which is preliminary data.</text>
</comment>
<dbReference type="Gene3D" id="1.20.1250.20">
    <property type="entry name" value="MFS general substrate transporter like domains"/>
    <property type="match status" value="2"/>
</dbReference>
<dbReference type="PANTHER" id="PTHR11360:SF284">
    <property type="entry name" value="EG:103B4.3 PROTEIN-RELATED"/>
    <property type="match status" value="1"/>
</dbReference>
<organism evidence="3 4">
    <name type="scientific">Halosolutus amylolyticus</name>
    <dbReference type="NCBI Taxonomy" id="2932267"/>
    <lineage>
        <taxon>Archaea</taxon>
        <taxon>Methanobacteriati</taxon>
        <taxon>Methanobacteriota</taxon>
        <taxon>Stenosarchaea group</taxon>
        <taxon>Halobacteria</taxon>
        <taxon>Halobacteriales</taxon>
        <taxon>Natrialbaceae</taxon>
        <taxon>Halosolutus</taxon>
    </lineage>
</organism>
<dbReference type="InterPro" id="IPR011701">
    <property type="entry name" value="MFS"/>
</dbReference>
<feature type="domain" description="Major facilitator superfamily (MFS) profile" evidence="2">
    <location>
        <begin position="34"/>
        <end position="428"/>
    </location>
</feature>
<feature type="transmembrane region" description="Helical" evidence="1">
    <location>
        <begin position="99"/>
        <end position="115"/>
    </location>
</feature>
<dbReference type="InterPro" id="IPR050327">
    <property type="entry name" value="Proton-linked_MCT"/>
</dbReference>
<feature type="transmembrane region" description="Helical" evidence="1">
    <location>
        <begin position="285"/>
        <end position="304"/>
    </location>
</feature>
<sequence length="428" mass="43198">MNGDGVSAPGAGDGGRSDGVSESADPTLYRGWYVVAGSFVGAFVVFGLSYAFGVFLGPMQRELGLSRSGVSFVFSLQTVVIYVAAAALGVLADRFGGRRFLLVGAVALAIGGVWTSRSSTYAELLVAYGIVTAIGLGSIYVVSYATVPRWFERRRGLATGIATAGLGIGMVAMAPAASALVGTVGWRTAILVLVGGAAVLVALVTPLFADDPASADVDPGAEFYGSVPDPDPPDWATYRRDVTAVATSRTFLLVFAGWVFVYGTLYVVLVHVVPHAGDVGLGDRVGAIALAIVGVTTAAARIGVGGLADRVGRVRTFVACSVGMGATTMALPVVDSAAGLYAFAIVFGIAYGGNGALLSPLTADLFGTGNANAIFGLVSLSFAVSGLIAPWAAGLTYDLAGTYTPAFVGAGIAGVVGAGLITIAGREK</sequence>
<dbReference type="AlphaFoldDB" id="A0ABD5PSN2"/>
<reference evidence="3 4" key="1">
    <citation type="journal article" date="2019" name="Int. J. Syst. Evol. Microbiol.">
        <title>The Global Catalogue of Microorganisms (GCM) 10K type strain sequencing project: providing services to taxonomists for standard genome sequencing and annotation.</title>
        <authorList>
            <consortium name="The Broad Institute Genomics Platform"/>
            <consortium name="The Broad Institute Genome Sequencing Center for Infectious Disease"/>
            <person name="Wu L."/>
            <person name="Ma J."/>
        </authorList>
    </citation>
    <scope>NUCLEOTIDE SEQUENCE [LARGE SCALE GENOMIC DNA]</scope>
    <source>
        <strain evidence="3 4">WLHS5</strain>
    </source>
</reference>
<dbReference type="PANTHER" id="PTHR11360">
    <property type="entry name" value="MONOCARBOXYLATE TRANSPORTER"/>
    <property type="match status" value="1"/>
</dbReference>
<keyword evidence="1" id="KW-0472">Membrane</keyword>
<dbReference type="EMBL" id="JBHSFA010000009">
    <property type="protein sequence ID" value="MFC4543621.1"/>
    <property type="molecule type" value="Genomic_DNA"/>
</dbReference>
<feature type="transmembrane region" description="Helical" evidence="1">
    <location>
        <begin position="373"/>
        <end position="393"/>
    </location>
</feature>
<evidence type="ECO:0000313" key="3">
    <source>
        <dbReference type="EMBL" id="MFC4543621.1"/>
    </source>
</evidence>
<evidence type="ECO:0000256" key="1">
    <source>
        <dbReference type="SAM" id="Phobius"/>
    </source>
</evidence>
<evidence type="ECO:0000259" key="2">
    <source>
        <dbReference type="PROSITE" id="PS50850"/>
    </source>
</evidence>
<feature type="transmembrane region" description="Helical" evidence="1">
    <location>
        <begin position="405"/>
        <end position="425"/>
    </location>
</feature>
<keyword evidence="1" id="KW-1133">Transmembrane helix</keyword>
<dbReference type="InterPro" id="IPR036259">
    <property type="entry name" value="MFS_trans_sf"/>
</dbReference>
<feature type="transmembrane region" description="Helical" evidence="1">
    <location>
        <begin position="189"/>
        <end position="209"/>
    </location>
</feature>
<feature type="transmembrane region" description="Helical" evidence="1">
    <location>
        <begin position="340"/>
        <end position="361"/>
    </location>
</feature>
<dbReference type="SUPFAM" id="SSF103473">
    <property type="entry name" value="MFS general substrate transporter"/>
    <property type="match status" value="1"/>
</dbReference>
<dbReference type="Proteomes" id="UP001595898">
    <property type="component" value="Unassembled WGS sequence"/>
</dbReference>
<gene>
    <name evidence="3" type="ORF">ACFO5R_16975</name>
</gene>
<name>A0ABD5PSN2_9EURY</name>
<feature type="transmembrane region" description="Helical" evidence="1">
    <location>
        <begin position="72"/>
        <end position="92"/>
    </location>
</feature>
<feature type="transmembrane region" description="Helical" evidence="1">
    <location>
        <begin position="31"/>
        <end position="52"/>
    </location>
</feature>
<dbReference type="RefSeq" id="WP_250138605.1">
    <property type="nucleotide sequence ID" value="NZ_JALIQP010000001.1"/>
</dbReference>
<feature type="transmembrane region" description="Helical" evidence="1">
    <location>
        <begin position="121"/>
        <end position="145"/>
    </location>
</feature>
<evidence type="ECO:0000313" key="4">
    <source>
        <dbReference type="Proteomes" id="UP001595898"/>
    </source>
</evidence>